<dbReference type="Proteomes" id="UP000297229">
    <property type="component" value="Unassembled WGS sequence"/>
</dbReference>
<dbReference type="AlphaFoldDB" id="A0A4Z1I5D1"/>
<name>A0A4Z1I5D1_9HELO</name>
<protein>
    <submittedName>
        <fullName evidence="1">Uncharacterized protein</fullName>
    </submittedName>
</protein>
<gene>
    <name evidence="1" type="ORF">BELL_1377g00020</name>
</gene>
<reference evidence="1 2" key="1">
    <citation type="submission" date="2017-12" db="EMBL/GenBank/DDBJ databases">
        <title>Comparative genomics of Botrytis spp.</title>
        <authorList>
            <person name="Valero-Jimenez C.A."/>
            <person name="Tapia P."/>
            <person name="Veloso J."/>
            <person name="Silva-Moreno E."/>
            <person name="Staats M."/>
            <person name="Valdes J.H."/>
            <person name="Van Kan J.A.L."/>
        </authorList>
    </citation>
    <scope>NUCLEOTIDE SEQUENCE [LARGE SCALE GENOMIC DNA]</scope>
    <source>
        <strain evidence="1 2">Be9601</strain>
    </source>
</reference>
<keyword evidence="2" id="KW-1185">Reference proteome</keyword>
<proteinExistence type="predicted"/>
<accession>A0A4Z1I5D1</accession>
<sequence>MPSPFIGLHLSSVVNGICIKSLQCIYSEFLASVDYKNLDNMHTYMEIKNFLGLRFAQSTIEKVFTPTICIVTVNVSLSEASVWTPPDSKLDLDIRAAARSLGD</sequence>
<organism evidence="1 2">
    <name type="scientific">Botrytis elliptica</name>
    <dbReference type="NCBI Taxonomy" id="278938"/>
    <lineage>
        <taxon>Eukaryota</taxon>
        <taxon>Fungi</taxon>
        <taxon>Dikarya</taxon>
        <taxon>Ascomycota</taxon>
        <taxon>Pezizomycotina</taxon>
        <taxon>Leotiomycetes</taxon>
        <taxon>Helotiales</taxon>
        <taxon>Sclerotiniaceae</taxon>
        <taxon>Botrytis</taxon>
    </lineage>
</organism>
<dbReference type="EMBL" id="PQXM01001375">
    <property type="protein sequence ID" value="TGO56831.1"/>
    <property type="molecule type" value="Genomic_DNA"/>
</dbReference>
<evidence type="ECO:0000313" key="2">
    <source>
        <dbReference type="Proteomes" id="UP000297229"/>
    </source>
</evidence>
<evidence type="ECO:0000313" key="1">
    <source>
        <dbReference type="EMBL" id="TGO56831.1"/>
    </source>
</evidence>
<comment type="caution">
    <text evidence="1">The sequence shown here is derived from an EMBL/GenBank/DDBJ whole genome shotgun (WGS) entry which is preliminary data.</text>
</comment>